<organism evidence="1 2">
    <name type="scientific">Pseudosulfitobacter koreensis</name>
    <dbReference type="NCBI Taxonomy" id="2968472"/>
    <lineage>
        <taxon>Bacteria</taxon>
        <taxon>Pseudomonadati</taxon>
        <taxon>Pseudomonadota</taxon>
        <taxon>Alphaproteobacteria</taxon>
        <taxon>Rhodobacterales</taxon>
        <taxon>Roseobacteraceae</taxon>
        <taxon>Pseudosulfitobacter</taxon>
    </lineage>
</organism>
<comment type="caution">
    <text evidence="1">The sequence shown here is derived from an EMBL/GenBank/DDBJ whole genome shotgun (WGS) entry which is preliminary data.</text>
</comment>
<dbReference type="Proteomes" id="UP001165396">
    <property type="component" value="Unassembled WGS sequence"/>
</dbReference>
<dbReference type="RefSeq" id="WP_258294966.1">
    <property type="nucleotide sequence ID" value="NZ_JANKJG010000008.1"/>
</dbReference>
<name>A0ABT1Z252_9RHOB</name>
<gene>
    <name evidence="1" type="ORF">NTA49_11695</name>
</gene>
<proteinExistence type="predicted"/>
<dbReference type="EMBL" id="JANKJG010000008">
    <property type="protein sequence ID" value="MCR8827198.1"/>
    <property type="molecule type" value="Genomic_DNA"/>
</dbReference>
<keyword evidence="2" id="KW-1185">Reference proteome</keyword>
<sequence>MQNKKPEFKAKIGMALAVLVIVASVAWPLLTAEEPNLTSNERLPLNSSDASVDEQIVFESIESTLSAFSISCLGSEPDFSSIKKDLADIGANISELQREGERHEIYTHTKVGGSVIFTTGENYYSCGMAAHGDYLKAEAITIDWFFKQRKASNYPMFGDQSDRRISMATYDAHVWKLEKPDSDKVELVQIKELPNGLVSVSRTIIDFTR</sequence>
<reference evidence="1" key="1">
    <citation type="submission" date="2022-07" db="EMBL/GenBank/DDBJ databases">
        <title>Pseudosulfitobacter sp. strain AP-MA-4, whole genome sequence.</title>
        <authorList>
            <person name="Jiang Y."/>
        </authorList>
    </citation>
    <scope>NUCLEOTIDE SEQUENCE</scope>
    <source>
        <strain evidence="1">AP-MA-4</strain>
    </source>
</reference>
<evidence type="ECO:0000313" key="1">
    <source>
        <dbReference type="EMBL" id="MCR8827198.1"/>
    </source>
</evidence>
<accession>A0ABT1Z252</accession>
<protein>
    <submittedName>
        <fullName evidence="1">Uncharacterized protein</fullName>
    </submittedName>
</protein>
<evidence type="ECO:0000313" key="2">
    <source>
        <dbReference type="Proteomes" id="UP001165396"/>
    </source>
</evidence>